<evidence type="ECO:0000313" key="2">
    <source>
        <dbReference type="EMBL" id="SUQ16365.1"/>
    </source>
</evidence>
<evidence type="ECO:0000259" key="1">
    <source>
        <dbReference type="PROSITE" id="PS50846"/>
    </source>
</evidence>
<reference evidence="3" key="1">
    <citation type="submission" date="2017-07" db="EMBL/GenBank/DDBJ databases">
        <authorList>
            <person name="Varghese N."/>
            <person name="Submissions S."/>
        </authorList>
    </citation>
    <scope>NUCLEOTIDE SEQUENCE [LARGE SCALE GENOMIC DNA]</scope>
    <source>
        <strain evidence="3">NLAE-zl-C134</strain>
    </source>
</reference>
<dbReference type="RefSeq" id="WP_181392953.1">
    <property type="nucleotide sequence ID" value="NZ_QGDS01000028.1"/>
</dbReference>
<dbReference type="SUPFAM" id="SSF55008">
    <property type="entry name" value="HMA, heavy metal-associated domain"/>
    <property type="match status" value="1"/>
</dbReference>
<dbReference type="InterPro" id="IPR036163">
    <property type="entry name" value="HMA_dom_sf"/>
</dbReference>
<feature type="domain" description="HMA" evidence="1">
    <location>
        <begin position="52"/>
        <end position="116"/>
    </location>
</feature>
<organism evidence="2 3">
    <name type="scientific">Faecalicatena contorta</name>
    <dbReference type="NCBI Taxonomy" id="39482"/>
    <lineage>
        <taxon>Bacteria</taxon>
        <taxon>Bacillati</taxon>
        <taxon>Bacillota</taxon>
        <taxon>Clostridia</taxon>
        <taxon>Lachnospirales</taxon>
        <taxon>Lachnospiraceae</taxon>
        <taxon>Faecalicatena</taxon>
    </lineage>
</organism>
<name>A0A315ZMT1_9FIRM</name>
<evidence type="ECO:0000313" key="3">
    <source>
        <dbReference type="Proteomes" id="UP000254051"/>
    </source>
</evidence>
<dbReference type="EMBL" id="UHJJ01000028">
    <property type="protein sequence ID" value="SUQ16365.1"/>
    <property type="molecule type" value="Genomic_DNA"/>
</dbReference>
<dbReference type="CDD" id="cd00371">
    <property type="entry name" value="HMA"/>
    <property type="match status" value="1"/>
</dbReference>
<accession>A0A315ZMT1</accession>
<keyword evidence="3" id="KW-1185">Reference proteome</keyword>
<dbReference type="Gene3D" id="3.30.70.100">
    <property type="match status" value="1"/>
</dbReference>
<sequence length="122" mass="13228">MATAVICLIIVIICVLSVRSYTKRVTRGCCNAGGDPVKRVKPKDKNPEHYPYTSKIKVEGMTCASCARRVENALNCMDGVWAKADSTAGCATVRMKEQLEDEEIRKAVSSAGYGVAGIEKLE</sequence>
<protein>
    <submittedName>
        <fullName evidence="2">Heavy-metal-associated domain-containing protein</fullName>
    </submittedName>
</protein>
<dbReference type="Pfam" id="PF00403">
    <property type="entry name" value="HMA"/>
    <property type="match status" value="1"/>
</dbReference>
<proteinExistence type="predicted"/>
<dbReference type="GO" id="GO:0046872">
    <property type="term" value="F:metal ion binding"/>
    <property type="evidence" value="ECO:0007669"/>
    <property type="project" value="InterPro"/>
</dbReference>
<dbReference type="InterPro" id="IPR006121">
    <property type="entry name" value="HMA_dom"/>
</dbReference>
<dbReference type="AlphaFoldDB" id="A0A315ZMT1"/>
<dbReference type="Proteomes" id="UP000254051">
    <property type="component" value="Unassembled WGS sequence"/>
</dbReference>
<gene>
    <name evidence="2" type="ORF">SAMN05216529_12812</name>
</gene>
<dbReference type="PROSITE" id="PS50846">
    <property type="entry name" value="HMA_2"/>
    <property type="match status" value="1"/>
</dbReference>